<evidence type="ECO:0000313" key="14">
    <source>
        <dbReference type="WBParaSite" id="SVE_1602200.1"/>
    </source>
</evidence>
<keyword evidence="4" id="KW-0863">Zinc-finger</keyword>
<comment type="similarity">
    <text evidence="2">Belongs to the nuclear hormone receptor family.</text>
</comment>
<keyword evidence="8" id="KW-0804">Transcription</keyword>
<proteinExistence type="inferred from homology"/>
<evidence type="ECO:0000256" key="1">
    <source>
        <dbReference type="ARBA" id="ARBA00004123"/>
    </source>
</evidence>
<reference evidence="14" key="2">
    <citation type="submission" date="2015-08" db="UniProtKB">
        <authorList>
            <consortium name="WormBaseParasite"/>
        </authorList>
    </citation>
    <scope>IDENTIFICATION</scope>
</reference>
<keyword evidence="6" id="KW-0805">Transcription regulation</keyword>
<dbReference type="SMART" id="SM00399">
    <property type="entry name" value="ZnF_C4"/>
    <property type="match status" value="1"/>
</dbReference>
<dbReference type="PANTHER" id="PTHR24083">
    <property type="entry name" value="NUCLEAR HORMONE RECEPTOR"/>
    <property type="match status" value="1"/>
</dbReference>
<dbReference type="PROSITE" id="PS51030">
    <property type="entry name" value="NUCLEAR_REC_DBD_2"/>
    <property type="match status" value="1"/>
</dbReference>
<dbReference type="Gene3D" id="1.10.565.10">
    <property type="entry name" value="Retinoid X Receptor"/>
    <property type="match status" value="1"/>
</dbReference>
<accession>A0A0K0FUK9</accession>
<keyword evidence="9" id="KW-0675">Receptor</keyword>
<dbReference type="Pfam" id="PF00104">
    <property type="entry name" value="Hormone_recep"/>
    <property type="match status" value="1"/>
</dbReference>
<dbReference type="GO" id="GO:0005634">
    <property type="term" value="C:nucleus"/>
    <property type="evidence" value="ECO:0007669"/>
    <property type="project" value="UniProtKB-SubCell"/>
</dbReference>
<evidence type="ECO:0000256" key="7">
    <source>
        <dbReference type="ARBA" id="ARBA00023125"/>
    </source>
</evidence>
<feature type="domain" description="NR LBD" evidence="12">
    <location>
        <begin position="209"/>
        <end position="470"/>
    </location>
</feature>
<evidence type="ECO:0000256" key="3">
    <source>
        <dbReference type="ARBA" id="ARBA00022723"/>
    </source>
</evidence>
<dbReference type="SUPFAM" id="SSF48508">
    <property type="entry name" value="Nuclear receptor ligand-binding domain"/>
    <property type="match status" value="1"/>
</dbReference>
<dbReference type="SMART" id="SM00430">
    <property type="entry name" value="HOLI"/>
    <property type="match status" value="1"/>
</dbReference>
<evidence type="ECO:0000256" key="6">
    <source>
        <dbReference type="ARBA" id="ARBA00023015"/>
    </source>
</evidence>
<comment type="subcellular location">
    <subcellularLocation>
        <location evidence="1">Nucleus</location>
    </subcellularLocation>
</comment>
<sequence>MNETIRYTNHFHRQNIPSMNSEGVVYSNHRKSSKNGFKSKNNKECQICGGIATGYHFGAQSCAACTAFFRRAIVHKRVFKCRFNGNCNVTIFVRNSCRACRMKKCLSRGMDPGAVQPHHDPIGRLPIKNQQVAIITTQPQYIETSQFNYNIPIDQPNEVEYYGRYGQEVSLSPSYSGTNNHGPMCCESQIPDTDNIFENSIFFFNRRFEQRRLINCYGNFKNLLSDEIPEAKEIKFGEHIKPDAYRVDIGILVMFLNDIRGYEDIEGSDKEILLKNIAIFSYFVERHFISFKKGGLESQHLHFPDNTYVDLSNLDNVELFNKRRHHSSSSENDNLQEGNHCDGPNFDNVKKILLASVKETFNILLNAMKEINMTLIEYIGVFLVSFFNPDLPGLTSTTSHICRERRNQIFREWMNFYQKQGNVDGVEKIGNMILLLSCVKESLNTVQSAFHMIRVFKIFEYDKMLEDLYL</sequence>
<dbReference type="GO" id="GO:0000978">
    <property type="term" value="F:RNA polymerase II cis-regulatory region sequence-specific DNA binding"/>
    <property type="evidence" value="ECO:0007669"/>
    <property type="project" value="InterPro"/>
</dbReference>
<dbReference type="InterPro" id="IPR049636">
    <property type="entry name" value="HNF4-like_DBD"/>
</dbReference>
<dbReference type="SUPFAM" id="SSF57716">
    <property type="entry name" value="Glucocorticoid receptor-like (DNA-binding domain)"/>
    <property type="match status" value="1"/>
</dbReference>
<keyword evidence="10" id="KW-0539">Nucleus</keyword>
<dbReference type="InterPro" id="IPR035500">
    <property type="entry name" value="NHR-like_dom_sf"/>
</dbReference>
<evidence type="ECO:0000259" key="11">
    <source>
        <dbReference type="PROSITE" id="PS51030"/>
    </source>
</evidence>
<evidence type="ECO:0000259" key="12">
    <source>
        <dbReference type="PROSITE" id="PS51843"/>
    </source>
</evidence>
<dbReference type="GO" id="GO:0003700">
    <property type="term" value="F:DNA-binding transcription factor activity"/>
    <property type="evidence" value="ECO:0007669"/>
    <property type="project" value="InterPro"/>
</dbReference>
<reference evidence="13" key="1">
    <citation type="submission" date="2014-07" db="EMBL/GenBank/DDBJ databases">
        <authorList>
            <person name="Martin A.A"/>
            <person name="De Silva N."/>
        </authorList>
    </citation>
    <scope>NUCLEOTIDE SEQUENCE</scope>
</reference>
<feature type="domain" description="Nuclear receptor" evidence="11">
    <location>
        <begin position="42"/>
        <end position="117"/>
    </location>
</feature>
<dbReference type="FunFam" id="3.30.50.10:FF:000030">
    <property type="entry name" value="Nuclear Hormone Receptor family"/>
    <property type="match status" value="1"/>
</dbReference>
<keyword evidence="3" id="KW-0479">Metal-binding</keyword>
<dbReference type="GO" id="GO:0008270">
    <property type="term" value="F:zinc ion binding"/>
    <property type="evidence" value="ECO:0007669"/>
    <property type="project" value="UniProtKB-KW"/>
</dbReference>
<dbReference type="InterPro" id="IPR000536">
    <property type="entry name" value="Nucl_hrmn_rcpt_lig-bd"/>
</dbReference>
<dbReference type="Pfam" id="PF00105">
    <property type="entry name" value="zf-C4"/>
    <property type="match status" value="1"/>
</dbReference>
<dbReference type="WBParaSite" id="SVE_1602200.1">
    <property type="protein sequence ID" value="SVE_1602200.1"/>
    <property type="gene ID" value="SVE_1602200"/>
</dbReference>
<dbReference type="PRINTS" id="PR00047">
    <property type="entry name" value="STROIDFINGER"/>
</dbReference>
<evidence type="ECO:0000256" key="8">
    <source>
        <dbReference type="ARBA" id="ARBA00023163"/>
    </source>
</evidence>
<dbReference type="InterPro" id="IPR013088">
    <property type="entry name" value="Znf_NHR/GATA"/>
</dbReference>
<keyword evidence="7" id="KW-0238">DNA-binding</keyword>
<evidence type="ECO:0000256" key="10">
    <source>
        <dbReference type="ARBA" id="ARBA00023242"/>
    </source>
</evidence>
<protein>
    <submittedName>
        <fullName evidence="14">Transcription factor HNF-4 homolog (inferred by orthology to a D. melanogaster protein)</fullName>
    </submittedName>
</protein>
<dbReference type="PROSITE" id="PS51843">
    <property type="entry name" value="NR_LBD"/>
    <property type="match status" value="1"/>
</dbReference>
<keyword evidence="13" id="KW-1185">Reference proteome</keyword>
<evidence type="ECO:0000256" key="9">
    <source>
        <dbReference type="ARBA" id="ARBA00023170"/>
    </source>
</evidence>
<keyword evidence="5" id="KW-0862">Zinc</keyword>
<dbReference type="Proteomes" id="UP000035680">
    <property type="component" value="Unassembled WGS sequence"/>
</dbReference>
<evidence type="ECO:0000313" key="13">
    <source>
        <dbReference type="Proteomes" id="UP000035680"/>
    </source>
</evidence>
<evidence type="ECO:0000256" key="2">
    <source>
        <dbReference type="ARBA" id="ARBA00005993"/>
    </source>
</evidence>
<dbReference type="Gene3D" id="3.30.50.10">
    <property type="entry name" value="Erythroid Transcription Factor GATA-1, subunit A"/>
    <property type="match status" value="1"/>
</dbReference>
<organism evidence="13 14">
    <name type="scientific">Strongyloides venezuelensis</name>
    <name type="common">Threadworm</name>
    <dbReference type="NCBI Taxonomy" id="75913"/>
    <lineage>
        <taxon>Eukaryota</taxon>
        <taxon>Metazoa</taxon>
        <taxon>Ecdysozoa</taxon>
        <taxon>Nematoda</taxon>
        <taxon>Chromadorea</taxon>
        <taxon>Rhabditida</taxon>
        <taxon>Tylenchina</taxon>
        <taxon>Panagrolaimomorpha</taxon>
        <taxon>Strongyloidoidea</taxon>
        <taxon>Strongyloididae</taxon>
        <taxon>Strongyloides</taxon>
    </lineage>
</organism>
<dbReference type="CDD" id="cd06960">
    <property type="entry name" value="NR_DBD_HNF4A"/>
    <property type="match status" value="1"/>
</dbReference>
<dbReference type="InterPro" id="IPR050274">
    <property type="entry name" value="Nuclear_hormone_rcpt_NR2"/>
</dbReference>
<dbReference type="InterPro" id="IPR001628">
    <property type="entry name" value="Znf_hrmn_rcpt"/>
</dbReference>
<evidence type="ECO:0000256" key="4">
    <source>
        <dbReference type="ARBA" id="ARBA00022771"/>
    </source>
</evidence>
<dbReference type="AlphaFoldDB" id="A0A0K0FUK9"/>
<evidence type="ECO:0000256" key="5">
    <source>
        <dbReference type="ARBA" id="ARBA00022833"/>
    </source>
</evidence>
<name>A0A0K0FUK9_STRVS</name>